<dbReference type="InterPro" id="IPR009003">
    <property type="entry name" value="Peptidase_S1_PA"/>
</dbReference>
<organism evidence="1 2">
    <name type="scientific">Scomber scombrus</name>
    <name type="common">Atlantic mackerel</name>
    <name type="synonym">Scomber vernalis</name>
    <dbReference type="NCBI Taxonomy" id="13677"/>
    <lineage>
        <taxon>Eukaryota</taxon>
        <taxon>Metazoa</taxon>
        <taxon>Chordata</taxon>
        <taxon>Craniata</taxon>
        <taxon>Vertebrata</taxon>
        <taxon>Euteleostomi</taxon>
        <taxon>Actinopterygii</taxon>
        <taxon>Neopterygii</taxon>
        <taxon>Teleostei</taxon>
        <taxon>Neoteleostei</taxon>
        <taxon>Acanthomorphata</taxon>
        <taxon>Pelagiaria</taxon>
        <taxon>Scombriformes</taxon>
        <taxon>Scombridae</taxon>
        <taxon>Scomber</taxon>
    </lineage>
</organism>
<dbReference type="EMBL" id="CAWUFR010000169">
    <property type="protein sequence ID" value="CAK6970941.1"/>
    <property type="molecule type" value="Genomic_DNA"/>
</dbReference>
<dbReference type="Proteomes" id="UP001314229">
    <property type="component" value="Unassembled WGS sequence"/>
</dbReference>
<keyword evidence="2" id="KW-1185">Reference proteome</keyword>
<name>A0AAV1PGC0_SCOSC</name>
<evidence type="ECO:0000313" key="2">
    <source>
        <dbReference type="Proteomes" id="UP001314229"/>
    </source>
</evidence>
<gene>
    <name evidence="1" type="ORF">FSCOSCO3_A002224</name>
</gene>
<proteinExistence type="predicted"/>
<dbReference type="InterPro" id="IPR043504">
    <property type="entry name" value="Peptidase_S1_PA_chymotrypsin"/>
</dbReference>
<dbReference type="Gene3D" id="2.40.10.10">
    <property type="entry name" value="Trypsin-like serine proteases"/>
    <property type="match status" value="1"/>
</dbReference>
<accession>A0AAV1PGC0</accession>
<evidence type="ECO:0000313" key="1">
    <source>
        <dbReference type="EMBL" id="CAK6970941.1"/>
    </source>
</evidence>
<reference evidence="1 2" key="1">
    <citation type="submission" date="2024-01" db="EMBL/GenBank/DDBJ databases">
        <authorList>
            <person name="Alioto T."/>
            <person name="Alioto T."/>
            <person name="Gomez Garrido J."/>
        </authorList>
    </citation>
    <scope>NUCLEOTIDE SEQUENCE [LARGE SCALE GENOMIC DNA]</scope>
</reference>
<dbReference type="AlphaFoldDB" id="A0AAV1PGC0"/>
<comment type="caution">
    <text evidence="1">The sequence shown here is derived from an EMBL/GenBank/DDBJ whole genome shotgun (WGS) entry which is preliminary data.</text>
</comment>
<dbReference type="SUPFAM" id="SSF50494">
    <property type="entry name" value="Trypsin-like serine proteases"/>
    <property type="match status" value="1"/>
</dbReference>
<protein>
    <submittedName>
        <fullName evidence="1">Uncharacterized protein</fullName>
    </submittedName>
</protein>
<sequence>MLLLPVHSMSDCSSLKMQDSREDQGGPLPCKSGSSWFQVAVVSTGGSKSLHADIQIFAKTSRFGSFLKETVGYMYGHLLLPQEQQISLCPRSCPSLSPLHPCSCFKLLSLLSGGLERSS</sequence>